<dbReference type="GO" id="GO:0004605">
    <property type="term" value="F:phosphatidate cytidylyltransferase activity"/>
    <property type="evidence" value="ECO:0007669"/>
    <property type="project" value="UniProtKB-EC"/>
</dbReference>
<evidence type="ECO:0000256" key="15">
    <source>
        <dbReference type="ARBA" id="ARBA00023264"/>
    </source>
</evidence>
<evidence type="ECO:0000256" key="14">
    <source>
        <dbReference type="ARBA" id="ARBA00023209"/>
    </source>
</evidence>
<organism evidence="20 21">
    <name type="scientific">Tribonema minus</name>
    <dbReference type="NCBI Taxonomy" id="303371"/>
    <lineage>
        <taxon>Eukaryota</taxon>
        <taxon>Sar</taxon>
        <taxon>Stramenopiles</taxon>
        <taxon>Ochrophyta</taxon>
        <taxon>PX clade</taxon>
        <taxon>Xanthophyceae</taxon>
        <taxon>Tribonematales</taxon>
        <taxon>Tribonemataceae</taxon>
        <taxon>Tribonema</taxon>
    </lineage>
</organism>
<dbReference type="EC" id="2.7.7.41" evidence="6"/>
<evidence type="ECO:0000256" key="3">
    <source>
        <dbReference type="ARBA" id="ARBA00005119"/>
    </source>
</evidence>
<evidence type="ECO:0000256" key="5">
    <source>
        <dbReference type="ARBA" id="ARBA00010185"/>
    </source>
</evidence>
<evidence type="ECO:0000256" key="18">
    <source>
        <dbReference type="ARBA" id="ARBA00033406"/>
    </source>
</evidence>
<evidence type="ECO:0000313" key="20">
    <source>
        <dbReference type="EMBL" id="KAG5175872.1"/>
    </source>
</evidence>
<evidence type="ECO:0000256" key="12">
    <source>
        <dbReference type="ARBA" id="ARBA00023098"/>
    </source>
</evidence>
<reference evidence="20" key="1">
    <citation type="submission" date="2021-02" db="EMBL/GenBank/DDBJ databases">
        <title>First Annotated Genome of the Yellow-green Alga Tribonema minus.</title>
        <authorList>
            <person name="Mahan K.M."/>
        </authorList>
    </citation>
    <scope>NUCLEOTIDE SEQUENCE</scope>
    <source>
        <strain evidence="20">UTEX B ZZ1240</strain>
    </source>
</reference>
<protein>
    <recommendedName>
        <fullName evidence="6">phosphatidate cytidylyltransferase</fullName>
        <ecNumber evidence="6">2.7.7.41</ecNumber>
    </recommendedName>
    <alternativeName>
        <fullName evidence="16">CDP-diacylglycerol synthase</fullName>
    </alternativeName>
    <alternativeName>
        <fullName evidence="17">CDP-diglyceride pyrophosphorylase</fullName>
    </alternativeName>
    <alternativeName>
        <fullName evidence="18">CDP-diglyceride synthase</fullName>
    </alternativeName>
</protein>
<evidence type="ECO:0000256" key="13">
    <source>
        <dbReference type="ARBA" id="ARBA00023136"/>
    </source>
</evidence>
<keyword evidence="21" id="KW-1185">Reference proteome</keyword>
<evidence type="ECO:0000256" key="16">
    <source>
        <dbReference type="ARBA" id="ARBA00029893"/>
    </source>
</evidence>
<dbReference type="GO" id="GO:0005789">
    <property type="term" value="C:endoplasmic reticulum membrane"/>
    <property type="evidence" value="ECO:0007669"/>
    <property type="project" value="TreeGrafter"/>
</dbReference>
<feature type="transmembrane region" description="Helical" evidence="19">
    <location>
        <begin position="6"/>
        <end position="30"/>
    </location>
</feature>
<evidence type="ECO:0000256" key="7">
    <source>
        <dbReference type="ARBA" id="ARBA00022516"/>
    </source>
</evidence>
<comment type="pathway">
    <text evidence="3">Phospholipid metabolism; CDP-diacylglycerol biosynthesis; CDP-diacylglycerol from sn-glycerol 3-phosphate: step 3/3.</text>
</comment>
<keyword evidence="10 20" id="KW-0548">Nucleotidyltransferase</keyword>
<evidence type="ECO:0000256" key="9">
    <source>
        <dbReference type="ARBA" id="ARBA00022692"/>
    </source>
</evidence>
<dbReference type="OrthoDB" id="10260889at2759"/>
<evidence type="ECO:0000256" key="4">
    <source>
        <dbReference type="ARBA" id="ARBA00005189"/>
    </source>
</evidence>
<keyword evidence="13 19" id="KW-0472">Membrane</keyword>
<keyword evidence="8 20" id="KW-0808">Transferase</keyword>
<evidence type="ECO:0000256" key="11">
    <source>
        <dbReference type="ARBA" id="ARBA00022989"/>
    </source>
</evidence>
<dbReference type="InterPro" id="IPR016720">
    <property type="entry name" value="PC_Trfase_euk"/>
</dbReference>
<dbReference type="UniPathway" id="UPA00557">
    <property type="reaction ID" value="UER00614"/>
</dbReference>
<dbReference type="Proteomes" id="UP000664859">
    <property type="component" value="Unassembled WGS sequence"/>
</dbReference>
<keyword evidence="15" id="KW-1208">Phospholipid metabolism</keyword>
<comment type="similarity">
    <text evidence="5">Belongs to the CDS family.</text>
</comment>
<keyword evidence="14" id="KW-0594">Phospholipid biosynthesis</keyword>
<keyword evidence="12" id="KW-0443">Lipid metabolism</keyword>
<feature type="transmembrane region" description="Helical" evidence="19">
    <location>
        <begin position="190"/>
        <end position="213"/>
    </location>
</feature>
<dbReference type="EMBL" id="JAFCMP010000544">
    <property type="protein sequence ID" value="KAG5175872.1"/>
    <property type="molecule type" value="Genomic_DNA"/>
</dbReference>
<evidence type="ECO:0000313" key="21">
    <source>
        <dbReference type="Proteomes" id="UP000664859"/>
    </source>
</evidence>
<dbReference type="Pfam" id="PF01148">
    <property type="entry name" value="CTP_transf_1"/>
    <property type="match status" value="1"/>
</dbReference>
<dbReference type="PANTHER" id="PTHR13773:SF8">
    <property type="entry name" value="PHOSPHATIDATE CYTIDYLYLTRANSFERASE, PHOTORECEPTOR-SPECIFIC"/>
    <property type="match status" value="1"/>
</dbReference>
<evidence type="ECO:0000256" key="17">
    <source>
        <dbReference type="ARBA" id="ARBA00032396"/>
    </source>
</evidence>
<accession>A0A836C8B8</accession>
<feature type="transmembrane region" description="Helical" evidence="19">
    <location>
        <begin position="120"/>
        <end position="138"/>
    </location>
</feature>
<evidence type="ECO:0000256" key="8">
    <source>
        <dbReference type="ARBA" id="ARBA00022679"/>
    </source>
</evidence>
<proteinExistence type="inferred from homology"/>
<evidence type="ECO:0000256" key="10">
    <source>
        <dbReference type="ARBA" id="ARBA00022695"/>
    </source>
</evidence>
<keyword evidence="11 19" id="KW-1133">Transmembrane helix</keyword>
<feature type="transmembrane region" description="Helical" evidence="19">
    <location>
        <begin position="88"/>
        <end position="108"/>
    </location>
</feature>
<evidence type="ECO:0000256" key="19">
    <source>
        <dbReference type="SAM" id="Phobius"/>
    </source>
</evidence>
<dbReference type="PANTHER" id="PTHR13773">
    <property type="entry name" value="PHOSPHATIDATE CYTIDYLYLTRANSFERASE"/>
    <property type="match status" value="1"/>
</dbReference>
<comment type="catalytic activity">
    <reaction evidence="1">
        <text>a 1,2-diacyl-sn-glycero-3-phosphate + CTP + H(+) = a CDP-1,2-diacyl-sn-glycerol + diphosphate</text>
        <dbReference type="Rhea" id="RHEA:16229"/>
        <dbReference type="ChEBI" id="CHEBI:15378"/>
        <dbReference type="ChEBI" id="CHEBI:33019"/>
        <dbReference type="ChEBI" id="CHEBI:37563"/>
        <dbReference type="ChEBI" id="CHEBI:58332"/>
        <dbReference type="ChEBI" id="CHEBI:58608"/>
        <dbReference type="EC" id="2.7.7.41"/>
    </reaction>
</comment>
<evidence type="ECO:0000256" key="1">
    <source>
        <dbReference type="ARBA" id="ARBA00001698"/>
    </source>
</evidence>
<sequence>MAMIAAFGAIIWAGHLYVCMLVVLLQSLVFKEMVNVRYNIAKEKSVPLFRTLQWSWFAVAVFYTYGDFFHEFVLEHRELLWLAPITKWHAGVSFSMYCCIFVLSVLTLKKGFYRYQVGQLTWTIVTICMIVAQLKFVAHNIFSGLFWFFFPCSLVICNDCFAYFCGMTLGRKIIKAPFLKISPNKTWEGFLGAMVFTVVIAYFAAGFLAQYQWFTCPVERLTLGLASNDGYTQLHCVADPVFQVQEMHIPGPILRFFKNFLLIDLNMMLERVFGTSCLVTKPIQLHAMVMASFTSLIAPFGGFWASAIKRTYGIKDFDSIIPGHGGVTDRMDCQFITALFVSVYFRTFIRPHAVTVGSLLAQASLLPLEQRQELMLELSKLALDES</sequence>
<keyword evidence="9 19" id="KW-0812">Transmembrane</keyword>
<evidence type="ECO:0000256" key="2">
    <source>
        <dbReference type="ARBA" id="ARBA00004141"/>
    </source>
</evidence>
<dbReference type="AlphaFoldDB" id="A0A836C8B8"/>
<dbReference type="GO" id="GO:0016024">
    <property type="term" value="P:CDP-diacylglycerol biosynthetic process"/>
    <property type="evidence" value="ECO:0007669"/>
    <property type="project" value="UniProtKB-UniPathway"/>
</dbReference>
<name>A0A836C8B8_9STRA</name>
<evidence type="ECO:0000256" key="6">
    <source>
        <dbReference type="ARBA" id="ARBA00012487"/>
    </source>
</evidence>
<keyword evidence="7" id="KW-0444">Lipid biosynthesis</keyword>
<gene>
    <name evidence="20" type="ORF">JKP88DRAFT_203362</name>
</gene>
<comment type="caution">
    <text evidence="20">The sequence shown here is derived from an EMBL/GenBank/DDBJ whole genome shotgun (WGS) entry which is preliminary data.</text>
</comment>
<comment type="subcellular location">
    <subcellularLocation>
        <location evidence="2">Membrane</location>
        <topology evidence="2">Multi-pass membrane protein</topology>
    </subcellularLocation>
</comment>
<comment type="pathway">
    <text evidence="4">Lipid metabolism.</text>
</comment>
<feature type="transmembrane region" description="Helical" evidence="19">
    <location>
        <begin position="51"/>
        <end position="68"/>
    </location>
</feature>
<feature type="transmembrane region" description="Helical" evidence="19">
    <location>
        <begin position="283"/>
        <end position="305"/>
    </location>
</feature>
<feature type="transmembrane region" description="Helical" evidence="19">
    <location>
        <begin position="144"/>
        <end position="169"/>
    </location>
</feature>